<dbReference type="Proteomes" id="UP001214553">
    <property type="component" value="Chromosome"/>
</dbReference>
<dbReference type="EMBL" id="CP119108">
    <property type="protein sequence ID" value="WEG08620.1"/>
    <property type="molecule type" value="Genomic_DNA"/>
</dbReference>
<keyword evidence="2" id="KW-1185">Reference proteome</keyword>
<dbReference type="RefSeq" id="WP_275277948.1">
    <property type="nucleotide sequence ID" value="NZ_CP119108.1"/>
</dbReference>
<evidence type="ECO:0000313" key="1">
    <source>
        <dbReference type="EMBL" id="WEG08620.1"/>
    </source>
</evidence>
<reference evidence="1 2" key="1">
    <citation type="submission" date="2023-03" db="EMBL/GenBank/DDBJ databases">
        <title>Genome sequence of Microbacterium sp. KACC 23027.</title>
        <authorList>
            <person name="Kim S."/>
            <person name="Heo J."/>
            <person name="Kwon S.-W."/>
        </authorList>
    </citation>
    <scope>NUCLEOTIDE SEQUENCE [LARGE SCALE GENOMIC DNA]</scope>
    <source>
        <strain evidence="1 2">KACC 23027</strain>
    </source>
</reference>
<accession>A0ABY8BWQ4</accession>
<protein>
    <recommendedName>
        <fullName evidence="3">Antitoxin Xre/MbcA/ParS-like toxin-binding domain-containing protein</fullName>
    </recommendedName>
</protein>
<gene>
    <name evidence="1" type="ORF">PU630_15450</name>
</gene>
<organism evidence="1 2">
    <name type="scientific">Microbacterium horticulturae</name>
    <dbReference type="NCBI Taxonomy" id="3028316"/>
    <lineage>
        <taxon>Bacteria</taxon>
        <taxon>Bacillati</taxon>
        <taxon>Actinomycetota</taxon>
        <taxon>Actinomycetes</taxon>
        <taxon>Micrococcales</taxon>
        <taxon>Microbacteriaceae</taxon>
        <taxon>Microbacterium</taxon>
    </lineage>
</organism>
<sequence>MAAAEGHQVARQWFIGGNPHLHDETPITAIREDRHEEVVDAVASFIGGVGDE</sequence>
<evidence type="ECO:0008006" key="3">
    <source>
        <dbReference type="Google" id="ProtNLM"/>
    </source>
</evidence>
<proteinExistence type="predicted"/>
<evidence type="ECO:0000313" key="2">
    <source>
        <dbReference type="Proteomes" id="UP001214553"/>
    </source>
</evidence>
<name>A0ABY8BWQ4_9MICO</name>